<name>A0A815B3L3_9BILA</name>
<organism evidence="2 4">
    <name type="scientific">Didymodactylos carnosus</name>
    <dbReference type="NCBI Taxonomy" id="1234261"/>
    <lineage>
        <taxon>Eukaryota</taxon>
        <taxon>Metazoa</taxon>
        <taxon>Spiralia</taxon>
        <taxon>Gnathifera</taxon>
        <taxon>Rotifera</taxon>
        <taxon>Eurotatoria</taxon>
        <taxon>Bdelloidea</taxon>
        <taxon>Philodinida</taxon>
        <taxon>Philodinidae</taxon>
        <taxon>Didymodactylos</taxon>
    </lineage>
</organism>
<dbReference type="Proteomes" id="UP000663829">
    <property type="component" value="Unassembled WGS sequence"/>
</dbReference>
<dbReference type="AlphaFoldDB" id="A0A815B3L3"/>
<evidence type="ECO:0000313" key="4">
    <source>
        <dbReference type="Proteomes" id="UP000663829"/>
    </source>
</evidence>
<dbReference type="EMBL" id="CAJNOQ010010942">
    <property type="protein sequence ID" value="CAF1264881.1"/>
    <property type="molecule type" value="Genomic_DNA"/>
</dbReference>
<reference evidence="2" key="1">
    <citation type="submission" date="2021-02" db="EMBL/GenBank/DDBJ databases">
        <authorList>
            <person name="Nowell W R."/>
        </authorList>
    </citation>
    <scope>NUCLEOTIDE SEQUENCE</scope>
</reference>
<evidence type="ECO:0000313" key="3">
    <source>
        <dbReference type="EMBL" id="CAF4046465.1"/>
    </source>
</evidence>
<dbReference type="OrthoDB" id="10677685at2759"/>
<feature type="non-terminal residue" evidence="2">
    <location>
        <position position="1"/>
    </location>
</feature>
<evidence type="ECO:0000313" key="2">
    <source>
        <dbReference type="EMBL" id="CAF1264881.1"/>
    </source>
</evidence>
<feature type="region of interest" description="Disordered" evidence="1">
    <location>
        <begin position="1"/>
        <end position="60"/>
    </location>
</feature>
<dbReference type="EMBL" id="CAJOBC010020428">
    <property type="protein sequence ID" value="CAF4046465.1"/>
    <property type="molecule type" value="Genomic_DNA"/>
</dbReference>
<comment type="caution">
    <text evidence="2">The sequence shown here is derived from an EMBL/GenBank/DDBJ whole genome shotgun (WGS) entry which is preliminary data.</text>
</comment>
<sequence>ALDTSDEGKMPVKTRNAGNRRMTTQTKASKSKQPPKFLLNALNDRNNENQDEQSTSYSEVENENYIEISINSSFDASNHTTQLEEISPMIQESDNEEPISSYVDIHRRQPASFDGENDQGEQSSLISQQQENYLLANKDMDLPSEEDQSRILDEPTHTNEQHQNTLFHEQQEHDDAFRMMSNNSIEVQVHSSADSVGSRMIGHSRLANNLLLGDKNQTKAQENEDPEIEGQSDGAKFAIDNTRHYTTYFFVQSEFTDYKEQKMLARIPQFVYG</sequence>
<evidence type="ECO:0000256" key="1">
    <source>
        <dbReference type="SAM" id="MobiDB-lite"/>
    </source>
</evidence>
<gene>
    <name evidence="2" type="ORF">GPM918_LOCUS26791</name>
    <name evidence="3" type="ORF">SRO942_LOCUS27005</name>
</gene>
<proteinExistence type="predicted"/>
<accession>A0A815B3L3</accession>
<feature type="compositionally biased region" description="Polar residues" evidence="1">
    <location>
        <begin position="21"/>
        <end position="32"/>
    </location>
</feature>
<dbReference type="Proteomes" id="UP000681722">
    <property type="component" value="Unassembled WGS sequence"/>
</dbReference>
<keyword evidence="4" id="KW-1185">Reference proteome</keyword>
<feature type="compositionally biased region" description="Basic and acidic residues" evidence="1">
    <location>
        <begin position="1"/>
        <end position="10"/>
    </location>
</feature>
<protein>
    <submittedName>
        <fullName evidence="2">Uncharacterized protein</fullName>
    </submittedName>
</protein>